<reference evidence="2 3" key="1">
    <citation type="submission" date="2024-11" db="EMBL/GenBank/DDBJ databases">
        <title>A near-complete genome assembly of Cinchona calisaya.</title>
        <authorList>
            <person name="Lian D.C."/>
            <person name="Zhao X.W."/>
            <person name="Wei L."/>
        </authorList>
    </citation>
    <scope>NUCLEOTIDE SEQUENCE [LARGE SCALE GENOMIC DNA]</scope>
    <source>
        <tissue evidence="2">Nenye</tissue>
    </source>
</reference>
<dbReference type="Proteomes" id="UP001630127">
    <property type="component" value="Unassembled WGS sequence"/>
</dbReference>
<proteinExistence type="predicted"/>
<feature type="domain" description="DUF4218" evidence="1">
    <location>
        <begin position="49"/>
        <end position="106"/>
    </location>
</feature>
<keyword evidence="3" id="KW-1185">Reference proteome</keyword>
<dbReference type="AlphaFoldDB" id="A0ABD2YQW8"/>
<dbReference type="EMBL" id="JBJUIK010000012">
    <property type="protein sequence ID" value="KAL3509772.1"/>
    <property type="molecule type" value="Genomic_DNA"/>
</dbReference>
<protein>
    <recommendedName>
        <fullName evidence="1">DUF4218 domain-containing protein</fullName>
    </recommendedName>
</protein>
<dbReference type="PANTHER" id="PTHR48451">
    <property type="entry name" value="DUF4218 DOMAIN-CONTAINING PROTEIN"/>
    <property type="match status" value="1"/>
</dbReference>
<dbReference type="InterPro" id="IPR025452">
    <property type="entry name" value="DUF4218"/>
</dbReference>
<evidence type="ECO:0000313" key="3">
    <source>
        <dbReference type="Proteomes" id="UP001630127"/>
    </source>
</evidence>
<sequence length="120" mass="14092">MMHIVKNTCESLLGTQRNISSKTKDTDKARQDLRHMGTRPKLRLRVDCERTIKPSAWCLGSLKKYVHNRARVEGSIAERYIANKYLTFMSKYLHGLETRLNQKERNYDFDIEKSGELLVF</sequence>
<organism evidence="2 3">
    <name type="scientific">Cinchona calisaya</name>
    <dbReference type="NCBI Taxonomy" id="153742"/>
    <lineage>
        <taxon>Eukaryota</taxon>
        <taxon>Viridiplantae</taxon>
        <taxon>Streptophyta</taxon>
        <taxon>Embryophyta</taxon>
        <taxon>Tracheophyta</taxon>
        <taxon>Spermatophyta</taxon>
        <taxon>Magnoliopsida</taxon>
        <taxon>eudicotyledons</taxon>
        <taxon>Gunneridae</taxon>
        <taxon>Pentapetalae</taxon>
        <taxon>asterids</taxon>
        <taxon>lamiids</taxon>
        <taxon>Gentianales</taxon>
        <taxon>Rubiaceae</taxon>
        <taxon>Cinchonoideae</taxon>
        <taxon>Cinchoneae</taxon>
        <taxon>Cinchona</taxon>
    </lineage>
</organism>
<dbReference type="Pfam" id="PF13960">
    <property type="entry name" value="DUF4218"/>
    <property type="match status" value="1"/>
</dbReference>
<accession>A0ABD2YQW8</accession>
<name>A0ABD2YQW8_9GENT</name>
<dbReference type="PANTHER" id="PTHR48451:SF1">
    <property type="entry name" value="DUF4218 DOMAIN-CONTAINING PROTEIN"/>
    <property type="match status" value="1"/>
</dbReference>
<evidence type="ECO:0000313" key="2">
    <source>
        <dbReference type="EMBL" id="KAL3509772.1"/>
    </source>
</evidence>
<evidence type="ECO:0000259" key="1">
    <source>
        <dbReference type="Pfam" id="PF13960"/>
    </source>
</evidence>
<comment type="caution">
    <text evidence="2">The sequence shown here is derived from an EMBL/GenBank/DDBJ whole genome shotgun (WGS) entry which is preliminary data.</text>
</comment>
<gene>
    <name evidence="2" type="ORF">ACH5RR_029173</name>
</gene>